<keyword evidence="10 11" id="KW-0472">Membrane</keyword>
<dbReference type="GO" id="GO:0016301">
    <property type="term" value="F:kinase activity"/>
    <property type="evidence" value="ECO:0007669"/>
    <property type="project" value="UniProtKB-KW"/>
</dbReference>
<evidence type="ECO:0000313" key="15">
    <source>
        <dbReference type="Proteomes" id="UP001205890"/>
    </source>
</evidence>
<evidence type="ECO:0000313" key="14">
    <source>
        <dbReference type="EMBL" id="MCP8937394.1"/>
    </source>
</evidence>
<dbReference type="PROSITE" id="PS50109">
    <property type="entry name" value="HIS_KIN"/>
    <property type="match status" value="1"/>
</dbReference>
<feature type="transmembrane region" description="Helical" evidence="11">
    <location>
        <begin position="12"/>
        <end position="33"/>
    </location>
</feature>
<dbReference type="SUPFAM" id="SSF47384">
    <property type="entry name" value="Homodimeric domain of signal transducing histidine kinase"/>
    <property type="match status" value="1"/>
</dbReference>
<comment type="subcellular location">
    <subcellularLocation>
        <location evidence="2">Membrane</location>
    </subcellularLocation>
</comment>
<evidence type="ECO:0000259" key="13">
    <source>
        <dbReference type="PROSITE" id="PS50885"/>
    </source>
</evidence>
<dbReference type="InterPro" id="IPR003594">
    <property type="entry name" value="HATPase_dom"/>
</dbReference>
<sequence length="451" mass="47697">MKSGSLRRRLLVAGAASIVAALAVAGVGLLLLFERHVERRMVLELESDLRQLVAGLDRGPDGALQVDSAPVDPRYNEPLSGRYWQISLAEGGAALRSRSLWDATIDLPVDTLADADVHEHVIAGPQGRTLLAVERSVLLPARLGGSRARIAVALDRAEIHDAGRAFAADLAWSLAVLAAVLVAGAWVQVSIGLRPLDAVRQRLRAVRTGAEARLGSAFPDEVRPLVAEVDHLLDEQEAALSRARSRAADLAHGFRTPLTVLAADAEALRESGQQEIADEIASITDGLRRHVEHELARARAGGGGRRLAASRVGPVVDEIVGVLRRTPKGQGLDWQVDVAEAALRVDRQDLAEILGNLAENACKWAGATVRISARAADGAWILCVEDDGPGIPDGKAGTALERGGRLDQRQLGSGLGLAIVADLAEVYGAALSLGRSPLGGLTVELRFPDRS</sequence>
<dbReference type="Pfam" id="PF02518">
    <property type="entry name" value="HATPase_c"/>
    <property type="match status" value="1"/>
</dbReference>
<evidence type="ECO:0000256" key="11">
    <source>
        <dbReference type="SAM" id="Phobius"/>
    </source>
</evidence>
<comment type="caution">
    <text evidence="14">The sequence shown here is derived from an EMBL/GenBank/DDBJ whole genome shotgun (WGS) entry which is preliminary data.</text>
</comment>
<dbReference type="PANTHER" id="PTHR45436:SF5">
    <property type="entry name" value="SENSOR HISTIDINE KINASE TRCS"/>
    <property type="match status" value="1"/>
</dbReference>
<keyword evidence="6 11" id="KW-0812">Transmembrane</keyword>
<protein>
    <recommendedName>
        <fullName evidence="3">histidine kinase</fullName>
        <ecNumber evidence="3">2.7.13.3</ecNumber>
    </recommendedName>
</protein>
<keyword evidence="9" id="KW-0902">Two-component regulatory system</keyword>
<dbReference type="PANTHER" id="PTHR45436">
    <property type="entry name" value="SENSOR HISTIDINE KINASE YKOH"/>
    <property type="match status" value="1"/>
</dbReference>
<evidence type="ECO:0000256" key="3">
    <source>
        <dbReference type="ARBA" id="ARBA00012438"/>
    </source>
</evidence>
<dbReference type="InterPro" id="IPR036097">
    <property type="entry name" value="HisK_dim/P_sf"/>
</dbReference>
<dbReference type="EMBL" id="JANCLU010000002">
    <property type="protein sequence ID" value="MCP8937394.1"/>
    <property type="molecule type" value="Genomic_DNA"/>
</dbReference>
<dbReference type="Gene3D" id="3.30.565.10">
    <property type="entry name" value="Histidine kinase-like ATPase, C-terminal domain"/>
    <property type="match status" value="1"/>
</dbReference>
<feature type="transmembrane region" description="Helical" evidence="11">
    <location>
        <begin position="166"/>
        <end position="187"/>
    </location>
</feature>
<dbReference type="Gene3D" id="1.10.287.130">
    <property type="match status" value="1"/>
</dbReference>
<keyword evidence="5" id="KW-0808">Transferase</keyword>
<dbReference type="InterPro" id="IPR003661">
    <property type="entry name" value="HisK_dim/P_dom"/>
</dbReference>
<evidence type="ECO:0000259" key="12">
    <source>
        <dbReference type="PROSITE" id="PS50109"/>
    </source>
</evidence>
<evidence type="ECO:0000256" key="6">
    <source>
        <dbReference type="ARBA" id="ARBA00022692"/>
    </source>
</evidence>
<organism evidence="14 15">
    <name type="scientific">Alsobacter ponti</name>
    <dbReference type="NCBI Taxonomy" id="2962936"/>
    <lineage>
        <taxon>Bacteria</taxon>
        <taxon>Pseudomonadati</taxon>
        <taxon>Pseudomonadota</taxon>
        <taxon>Alphaproteobacteria</taxon>
        <taxon>Hyphomicrobiales</taxon>
        <taxon>Alsobacteraceae</taxon>
        <taxon>Alsobacter</taxon>
    </lineage>
</organism>
<dbReference type="SMART" id="SM00388">
    <property type="entry name" value="HisKA"/>
    <property type="match status" value="1"/>
</dbReference>
<dbReference type="InterPro" id="IPR003660">
    <property type="entry name" value="HAMP_dom"/>
</dbReference>
<dbReference type="InterPro" id="IPR050428">
    <property type="entry name" value="TCS_sensor_his_kinase"/>
</dbReference>
<dbReference type="Proteomes" id="UP001205890">
    <property type="component" value="Unassembled WGS sequence"/>
</dbReference>
<comment type="catalytic activity">
    <reaction evidence="1">
        <text>ATP + protein L-histidine = ADP + protein N-phospho-L-histidine.</text>
        <dbReference type="EC" id="2.7.13.3"/>
    </reaction>
</comment>
<keyword evidence="7 14" id="KW-0418">Kinase</keyword>
<evidence type="ECO:0000256" key="1">
    <source>
        <dbReference type="ARBA" id="ARBA00000085"/>
    </source>
</evidence>
<dbReference type="CDD" id="cd00082">
    <property type="entry name" value="HisKA"/>
    <property type="match status" value="1"/>
</dbReference>
<feature type="domain" description="Histidine kinase" evidence="12">
    <location>
        <begin position="249"/>
        <end position="451"/>
    </location>
</feature>
<dbReference type="InterPro" id="IPR005467">
    <property type="entry name" value="His_kinase_dom"/>
</dbReference>
<feature type="domain" description="HAMP" evidence="13">
    <location>
        <begin position="190"/>
        <end position="241"/>
    </location>
</feature>
<gene>
    <name evidence="14" type="ORF">NK718_02610</name>
</gene>
<accession>A0ABT1L7E7</accession>
<evidence type="ECO:0000256" key="9">
    <source>
        <dbReference type="ARBA" id="ARBA00023012"/>
    </source>
</evidence>
<proteinExistence type="predicted"/>
<dbReference type="SUPFAM" id="SSF55874">
    <property type="entry name" value="ATPase domain of HSP90 chaperone/DNA topoisomerase II/histidine kinase"/>
    <property type="match status" value="1"/>
</dbReference>
<evidence type="ECO:0000256" key="10">
    <source>
        <dbReference type="ARBA" id="ARBA00023136"/>
    </source>
</evidence>
<keyword evidence="15" id="KW-1185">Reference proteome</keyword>
<dbReference type="InterPro" id="IPR036890">
    <property type="entry name" value="HATPase_C_sf"/>
</dbReference>
<dbReference type="EC" id="2.7.13.3" evidence="3"/>
<keyword evidence="8 11" id="KW-1133">Transmembrane helix</keyword>
<dbReference type="InterPro" id="IPR004358">
    <property type="entry name" value="Sig_transdc_His_kin-like_C"/>
</dbReference>
<evidence type="ECO:0000256" key="5">
    <source>
        <dbReference type="ARBA" id="ARBA00022679"/>
    </source>
</evidence>
<dbReference type="SMART" id="SM00387">
    <property type="entry name" value="HATPase_c"/>
    <property type="match status" value="1"/>
</dbReference>
<dbReference type="Pfam" id="PF00512">
    <property type="entry name" value="HisKA"/>
    <property type="match status" value="1"/>
</dbReference>
<evidence type="ECO:0000256" key="4">
    <source>
        <dbReference type="ARBA" id="ARBA00022553"/>
    </source>
</evidence>
<dbReference type="PRINTS" id="PR00344">
    <property type="entry name" value="BCTRLSENSOR"/>
</dbReference>
<reference evidence="14 15" key="1">
    <citation type="submission" date="2022-07" db="EMBL/GenBank/DDBJ databases">
        <authorList>
            <person name="Li W.-J."/>
            <person name="Deng Q.-Q."/>
        </authorList>
    </citation>
    <scope>NUCLEOTIDE SEQUENCE [LARGE SCALE GENOMIC DNA]</scope>
    <source>
        <strain evidence="14 15">SYSU M60028</strain>
    </source>
</reference>
<evidence type="ECO:0000256" key="2">
    <source>
        <dbReference type="ARBA" id="ARBA00004370"/>
    </source>
</evidence>
<keyword evidence="4" id="KW-0597">Phosphoprotein</keyword>
<evidence type="ECO:0000256" key="7">
    <source>
        <dbReference type="ARBA" id="ARBA00022777"/>
    </source>
</evidence>
<name>A0ABT1L7E7_9HYPH</name>
<evidence type="ECO:0000256" key="8">
    <source>
        <dbReference type="ARBA" id="ARBA00022989"/>
    </source>
</evidence>
<dbReference type="PROSITE" id="PS50885">
    <property type="entry name" value="HAMP"/>
    <property type="match status" value="1"/>
</dbReference>
<dbReference type="RefSeq" id="WP_254738353.1">
    <property type="nucleotide sequence ID" value="NZ_JANCLU010000002.1"/>
</dbReference>